<dbReference type="GO" id="GO:0004540">
    <property type="term" value="F:RNA nuclease activity"/>
    <property type="evidence" value="ECO:0007669"/>
    <property type="project" value="InterPro"/>
</dbReference>
<reference evidence="3 4" key="1">
    <citation type="journal article" date="2015" name="Fungal Genet. Biol.">
        <title>Evolution of novel wood decay mechanisms in Agaricales revealed by the genome sequences of Fistulina hepatica and Cylindrobasidium torrendii.</title>
        <authorList>
            <person name="Floudas D."/>
            <person name="Held B.W."/>
            <person name="Riley R."/>
            <person name="Nagy L.G."/>
            <person name="Koehler G."/>
            <person name="Ransdell A.S."/>
            <person name="Younus H."/>
            <person name="Chow J."/>
            <person name="Chiniquy J."/>
            <person name="Lipzen A."/>
            <person name="Tritt A."/>
            <person name="Sun H."/>
            <person name="Haridas S."/>
            <person name="LaButti K."/>
            <person name="Ohm R.A."/>
            <person name="Kues U."/>
            <person name="Blanchette R.A."/>
            <person name="Grigoriev I.V."/>
            <person name="Minto R.E."/>
            <person name="Hibbett D.S."/>
        </authorList>
    </citation>
    <scope>NUCLEOTIDE SEQUENCE [LARGE SCALE GENOMIC DNA]</scope>
    <source>
        <strain evidence="3 4">FP15055 ss-10</strain>
    </source>
</reference>
<feature type="compositionally biased region" description="Polar residues" evidence="1">
    <location>
        <begin position="218"/>
        <end position="228"/>
    </location>
</feature>
<dbReference type="AlphaFoldDB" id="A0A0D7B4C3"/>
<dbReference type="OrthoDB" id="3061905at2759"/>
<feature type="compositionally biased region" description="Polar residues" evidence="1">
    <location>
        <begin position="296"/>
        <end position="317"/>
    </location>
</feature>
<feature type="domain" description="NYN" evidence="2">
    <location>
        <begin position="15"/>
        <end position="141"/>
    </location>
</feature>
<protein>
    <recommendedName>
        <fullName evidence="2">NYN domain-containing protein</fullName>
    </recommendedName>
</protein>
<dbReference type="Pfam" id="PF01936">
    <property type="entry name" value="NYN"/>
    <property type="match status" value="1"/>
</dbReference>
<sequence length="625" mass="66292">MGIPHVASMVSKQHLSVFWDYDSCRADHIFPTIVNLRTILLEGLVDSFRVYADIATLDREERILLQLAGVSVIDTPSHKNSDDQSDDAVQHVMNTDLLLHALTETASSGAVVVSAHPCFAYPISMLKLRGYDCTVVSPSTSHLTALLDFLGPTIIDWDACNASGEQGKEPHQRPSCKVGAWIRPSGADESTPMESESTITLSPPVIPSPLPSDHREWSSPTMSAQSFPRSPFHAPVYGAAASERSESSFESVHRSQAASPALTQISSFNTTPRAGATPAPYSAIRPPTPGLRTVSAPASVQQTSSPRSQASEYSSPDSEPEHEIAQPTPVPAAPPVFSVIQDRPVPPPPVMPAVQHRPPPPPPPVAKPQPPSPSPPTPKAPVIEPKPVSPLPPLSKLPNTAAPPKPASTGPAPTIPAIFAPILIVVATFCHCLEYVIDRSILGTHLKTFRGRVEGQQYDYVQDGDVYKRAAATGFAEYIQRAVDAGVVTAWKVGDEAWVGLTDHAKASAAKLRMASPTSTTASTSASASSNTASQPTASTSSSMQRPAVAPIEFKPLVLALNELLKDGYTRPTRSDLGQSKHLGASVYAKAGVTRFSAYIDKAVQAGVVILGGKGATAWVQLNPT</sequence>
<feature type="compositionally biased region" description="Polar residues" evidence="1">
    <location>
        <begin position="254"/>
        <end position="272"/>
    </location>
</feature>
<dbReference type="EMBL" id="KN880607">
    <property type="protein sequence ID" value="KIY65034.1"/>
    <property type="molecule type" value="Genomic_DNA"/>
</dbReference>
<feature type="region of interest" description="Disordered" evidence="1">
    <location>
        <begin position="520"/>
        <end position="547"/>
    </location>
</feature>
<evidence type="ECO:0000256" key="1">
    <source>
        <dbReference type="SAM" id="MobiDB-lite"/>
    </source>
</evidence>
<feature type="compositionally biased region" description="Low complexity" evidence="1">
    <location>
        <begin position="520"/>
        <end position="543"/>
    </location>
</feature>
<evidence type="ECO:0000313" key="3">
    <source>
        <dbReference type="EMBL" id="KIY65034.1"/>
    </source>
</evidence>
<feature type="compositionally biased region" description="Pro residues" evidence="1">
    <location>
        <begin position="387"/>
        <end position="406"/>
    </location>
</feature>
<feature type="compositionally biased region" description="Pro residues" evidence="1">
    <location>
        <begin position="344"/>
        <end position="379"/>
    </location>
</feature>
<organism evidence="3 4">
    <name type="scientific">Cylindrobasidium torrendii FP15055 ss-10</name>
    <dbReference type="NCBI Taxonomy" id="1314674"/>
    <lineage>
        <taxon>Eukaryota</taxon>
        <taxon>Fungi</taxon>
        <taxon>Dikarya</taxon>
        <taxon>Basidiomycota</taxon>
        <taxon>Agaricomycotina</taxon>
        <taxon>Agaricomycetes</taxon>
        <taxon>Agaricomycetidae</taxon>
        <taxon>Agaricales</taxon>
        <taxon>Marasmiineae</taxon>
        <taxon>Physalacriaceae</taxon>
        <taxon>Cylindrobasidium</taxon>
    </lineage>
</organism>
<keyword evidence="4" id="KW-1185">Reference proteome</keyword>
<name>A0A0D7B4C3_9AGAR</name>
<evidence type="ECO:0000259" key="2">
    <source>
        <dbReference type="Pfam" id="PF01936"/>
    </source>
</evidence>
<accession>A0A0D7B4C3</accession>
<feature type="region of interest" description="Disordered" evidence="1">
    <location>
        <begin position="164"/>
        <end position="230"/>
    </location>
</feature>
<feature type="region of interest" description="Disordered" evidence="1">
    <location>
        <begin position="247"/>
        <end position="409"/>
    </location>
</feature>
<dbReference type="Proteomes" id="UP000054007">
    <property type="component" value="Unassembled WGS sequence"/>
</dbReference>
<dbReference type="STRING" id="1314674.A0A0D7B4C3"/>
<dbReference type="InterPro" id="IPR021139">
    <property type="entry name" value="NYN"/>
</dbReference>
<evidence type="ECO:0000313" key="4">
    <source>
        <dbReference type="Proteomes" id="UP000054007"/>
    </source>
</evidence>
<proteinExistence type="predicted"/>
<gene>
    <name evidence="3" type="ORF">CYLTODRAFT_492631</name>
</gene>